<keyword evidence="2" id="KW-0479">Metal-binding</keyword>
<evidence type="ECO:0000313" key="9">
    <source>
        <dbReference type="Proteomes" id="UP001454489"/>
    </source>
</evidence>
<evidence type="ECO:0000256" key="3">
    <source>
        <dbReference type="ARBA" id="ARBA00022741"/>
    </source>
</evidence>
<comment type="caution">
    <text evidence="8">The sequence shown here is derived from an EMBL/GenBank/DDBJ whole genome shotgun (WGS) entry which is preliminary data.</text>
</comment>
<dbReference type="Gene3D" id="1.10.3210.10">
    <property type="entry name" value="Hypothetical protein af1432"/>
    <property type="match status" value="1"/>
</dbReference>
<dbReference type="NCBIfam" id="TIGR00277">
    <property type="entry name" value="HDIG"/>
    <property type="match status" value="1"/>
</dbReference>
<dbReference type="SMART" id="SM00471">
    <property type="entry name" value="HDc"/>
    <property type="match status" value="1"/>
</dbReference>
<dbReference type="InterPro" id="IPR006675">
    <property type="entry name" value="HDIG_dom"/>
</dbReference>
<dbReference type="InterPro" id="IPR003607">
    <property type="entry name" value="HD/PDEase_dom"/>
</dbReference>
<dbReference type="GO" id="GO:0008803">
    <property type="term" value="F:bis(5'-nucleosyl)-tetraphosphatase (symmetrical) activity"/>
    <property type="evidence" value="ECO:0007669"/>
    <property type="project" value="UniProtKB-EC"/>
</dbReference>
<accession>A0ABV1HD60</accession>
<keyword evidence="4 8" id="KW-0378">Hydrolase</keyword>
<dbReference type="SUPFAM" id="SSF109604">
    <property type="entry name" value="HD-domain/PDEase-like"/>
    <property type="match status" value="1"/>
</dbReference>
<evidence type="ECO:0000259" key="7">
    <source>
        <dbReference type="PROSITE" id="PS51831"/>
    </source>
</evidence>
<evidence type="ECO:0000256" key="6">
    <source>
        <dbReference type="ARBA" id="ARBA00049417"/>
    </source>
</evidence>
<gene>
    <name evidence="8" type="primary">yqeK</name>
    <name evidence="8" type="ORF">WMO43_07225</name>
</gene>
<dbReference type="EMBL" id="JBBMEX010000006">
    <property type="protein sequence ID" value="MEQ2557658.1"/>
    <property type="molecule type" value="Genomic_DNA"/>
</dbReference>
<proteinExistence type="predicted"/>
<evidence type="ECO:0000256" key="2">
    <source>
        <dbReference type="ARBA" id="ARBA00022723"/>
    </source>
</evidence>
<dbReference type="PROSITE" id="PS51831">
    <property type="entry name" value="HD"/>
    <property type="match status" value="1"/>
</dbReference>
<dbReference type="RefSeq" id="WP_177962565.1">
    <property type="nucleotide sequence ID" value="NZ_JBBMEX010000006.1"/>
</dbReference>
<dbReference type="CDD" id="cd00077">
    <property type="entry name" value="HDc"/>
    <property type="match status" value="1"/>
</dbReference>
<evidence type="ECO:0000256" key="5">
    <source>
        <dbReference type="ARBA" id="ARBA00023004"/>
    </source>
</evidence>
<keyword evidence="5" id="KW-0408">Iron</keyword>
<comment type="catalytic activity">
    <reaction evidence="6">
        <text>P(1),P(4)-bis(5'-adenosyl) tetraphosphate + H2O = 2 ADP + 2 H(+)</text>
        <dbReference type="Rhea" id="RHEA:24252"/>
        <dbReference type="ChEBI" id="CHEBI:15377"/>
        <dbReference type="ChEBI" id="CHEBI:15378"/>
        <dbReference type="ChEBI" id="CHEBI:58141"/>
        <dbReference type="ChEBI" id="CHEBI:456216"/>
        <dbReference type="EC" id="3.6.1.41"/>
    </reaction>
</comment>
<dbReference type="InterPro" id="IPR051094">
    <property type="entry name" value="Diverse_Catalytic_Enzymes"/>
</dbReference>
<evidence type="ECO:0000256" key="4">
    <source>
        <dbReference type="ARBA" id="ARBA00022801"/>
    </source>
</evidence>
<dbReference type="Pfam" id="PF01966">
    <property type="entry name" value="HD"/>
    <property type="match status" value="1"/>
</dbReference>
<keyword evidence="3" id="KW-0547">Nucleotide-binding</keyword>
<reference evidence="8 9" key="1">
    <citation type="submission" date="2024-03" db="EMBL/GenBank/DDBJ databases">
        <title>Human intestinal bacterial collection.</title>
        <authorList>
            <person name="Pauvert C."/>
            <person name="Hitch T.C.A."/>
            <person name="Clavel T."/>
        </authorList>
    </citation>
    <scope>NUCLEOTIDE SEQUENCE [LARGE SCALE GENOMIC DNA]</scope>
    <source>
        <strain evidence="8 9">CLA-AA-H185</strain>
    </source>
</reference>
<dbReference type="PANTHER" id="PTHR35795">
    <property type="entry name" value="SLR1885 PROTEIN"/>
    <property type="match status" value="1"/>
</dbReference>
<sequence>MNEIFTNIQMQLKEELDEKRYEHTIGVMYTAASLAMRYGVMMHQAILAGLLHDCAKAIPNDEKLELCKKYGIIVSDVERENPSLLHAKLGAYIAREKYGVMDDEVLHAIYVHTTGEPGMSTLDKILFVADYIEPNRDSQPNLEYVRKIAFWDLNQAMEGILYDTLEYLKKSDKQIDSMTQKTYEYYASTKES</sequence>
<evidence type="ECO:0000256" key="1">
    <source>
        <dbReference type="ARBA" id="ARBA00012506"/>
    </source>
</evidence>
<dbReference type="NCBIfam" id="TIGR00488">
    <property type="entry name" value="bis(5'-nucleosyl)-tetraphosphatase (symmetrical) YqeK"/>
    <property type="match status" value="1"/>
</dbReference>
<keyword evidence="9" id="KW-1185">Reference proteome</keyword>
<dbReference type="InterPro" id="IPR006674">
    <property type="entry name" value="HD_domain"/>
</dbReference>
<protein>
    <recommendedName>
        <fullName evidence="1">bis(5'-nucleosyl)-tetraphosphatase (symmetrical)</fullName>
        <ecNumber evidence="1">3.6.1.41</ecNumber>
    </recommendedName>
</protein>
<dbReference type="Proteomes" id="UP001454489">
    <property type="component" value="Unassembled WGS sequence"/>
</dbReference>
<organism evidence="8 9">
    <name type="scientific">Maccoyibacter intestinihominis</name>
    <dbReference type="NCBI Taxonomy" id="3133499"/>
    <lineage>
        <taxon>Bacteria</taxon>
        <taxon>Bacillati</taxon>
        <taxon>Bacillota</taxon>
        <taxon>Clostridia</taxon>
        <taxon>Lachnospirales</taxon>
        <taxon>Lachnospiraceae</taxon>
        <taxon>Maccoyibacter</taxon>
    </lineage>
</organism>
<name>A0ABV1HD60_9FIRM</name>
<dbReference type="EC" id="3.6.1.41" evidence="1"/>
<evidence type="ECO:0000313" key="8">
    <source>
        <dbReference type="EMBL" id="MEQ2557658.1"/>
    </source>
</evidence>
<dbReference type="PANTHER" id="PTHR35795:SF1">
    <property type="entry name" value="BIS(5'-NUCLEOSYL)-TETRAPHOSPHATASE, SYMMETRICAL"/>
    <property type="match status" value="1"/>
</dbReference>
<dbReference type="InterPro" id="IPR005249">
    <property type="entry name" value="YqeK"/>
</dbReference>
<feature type="domain" description="HD" evidence="7">
    <location>
        <begin position="20"/>
        <end position="135"/>
    </location>
</feature>